<accession>A0A1U7D9R7</accession>
<evidence type="ECO:0000256" key="1">
    <source>
        <dbReference type="SAM" id="MobiDB-lite"/>
    </source>
</evidence>
<dbReference type="RefSeq" id="WP_017466917.1">
    <property type="nucleotide sequence ID" value="NZ_BMEW01000001.1"/>
</dbReference>
<dbReference type="KEGG" id="tpro:Ga0080559_TMP4009"/>
<keyword evidence="2" id="KW-0732">Signal</keyword>
<protein>
    <recommendedName>
        <fullName evidence="5">Excinuclease ABC subunit A</fullName>
    </recommendedName>
</protein>
<evidence type="ECO:0000313" key="4">
    <source>
        <dbReference type="Proteomes" id="UP000186559"/>
    </source>
</evidence>
<keyword evidence="4" id="KW-1185">Reference proteome</keyword>
<dbReference type="EMBL" id="CP014796">
    <property type="protein sequence ID" value="APX24805.1"/>
    <property type="molecule type" value="Genomic_DNA"/>
</dbReference>
<feature type="region of interest" description="Disordered" evidence="1">
    <location>
        <begin position="38"/>
        <end position="68"/>
    </location>
</feature>
<sequence length="123" mass="13911" precursor="true">MFRKIALVALSATALSMPLTATASPKGCPPGLADKGCVPPGQAKKMPQRKQYEQTKERREETHRYRFSEGDRYDGMREVIENPERYGLTRTGTYYRDDNVVYRVDPDTRRVLDVIGALSALSQ</sequence>
<proteinExistence type="predicted"/>
<dbReference type="AlphaFoldDB" id="A0A1U7D9R7"/>
<organism evidence="3 4">
    <name type="scientific">Salipiger profundus</name>
    <dbReference type="NCBI Taxonomy" id="1229727"/>
    <lineage>
        <taxon>Bacteria</taxon>
        <taxon>Pseudomonadati</taxon>
        <taxon>Pseudomonadota</taxon>
        <taxon>Alphaproteobacteria</taxon>
        <taxon>Rhodobacterales</taxon>
        <taxon>Roseobacteraceae</taxon>
        <taxon>Salipiger</taxon>
    </lineage>
</organism>
<dbReference type="OrthoDB" id="7666115at2"/>
<dbReference type="Proteomes" id="UP000186559">
    <property type="component" value="Chromosome"/>
</dbReference>
<reference evidence="3 4" key="1">
    <citation type="submission" date="2016-03" db="EMBL/GenBank/DDBJ databases">
        <title>Deep-sea bacteria in the southern Pacific.</title>
        <authorList>
            <person name="Tang K."/>
        </authorList>
    </citation>
    <scope>NUCLEOTIDE SEQUENCE [LARGE SCALE GENOMIC DNA]</scope>
    <source>
        <strain evidence="3 4">JLT2016</strain>
    </source>
</reference>
<evidence type="ECO:0008006" key="5">
    <source>
        <dbReference type="Google" id="ProtNLM"/>
    </source>
</evidence>
<name>A0A1U7D9R7_9RHOB</name>
<feature type="signal peptide" evidence="2">
    <location>
        <begin position="1"/>
        <end position="23"/>
    </location>
</feature>
<evidence type="ECO:0000256" key="2">
    <source>
        <dbReference type="SAM" id="SignalP"/>
    </source>
</evidence>
<evidence type="ECO:0000313" key="3">
    <source>
        <dbReference type="EMBL" id="APX24805.1"/>
    </source>
</evidence>
<gene>
    <name evidence="3" type="ORF">Ga0080559_TMP4009</name>
</gene>
<feature type="chain" id="PRO_5010540897" description="Excinuclease ABC subunit A" evidence="2">
    <location>
        <begin position="24"/>
        <end position="123"/>
    </location>
</feature>
<feature type="compositionally biased region" description="Basic and acidic residues" evidence="1">
    <location>
        <begin position="50"/>
        <end position="68"/>
    </location>
</feature>